<dbReference type="AlphaFoldDB" id="G7JZ75"/>
<protein>
    <recommendedName>
        <fullName evidence="5">DUF4283 domain protein</fullName>
    </recommendedName>
</protein>
<reference evidence="2 4" key="1">
    <citation type="journal article" date="2011" name="Nature">
        <title>The Medicago genome provides insight into the evolution of rhizobial symbioses.</title>
        <authorList>
            <person name="Young N.D."/>
            <person name="Debelle F."/>
            <person name="Oldroyd G.E."/>
            <person name="Geurts R."/>
            <person name="Cannon S.B."/>
            <person name="Udvardi M.K."/>
            <person name="Benedito V.A."/>
            <person name="Mayer K.F."/>
            <person name="Gouzy J."/>
            <person name="Schoof H."/>
            <person name="Van de Peer Y."/>
            <person name="Proost S."/>
            <person name="Cook D.R."/>
            <person name="Meyers B.C."/>
            <person name="Spannagl M."/>
            <person name="Cheung F."/>
            <person name="De Mita S."/>
            <person name="Krishnakumar V."/>
            <person name="Gundlach H."/>
            <person name="Zhou S."/>
            <person name="Mudge J."/>
            <person name="Bharti A.K."/>
            <person name="Murray J.D."/>
            <person name="Naoumkina M.A."/>
            <person name="Rosen B."/>
            <person name="Silverstein K.A."/>
            <person name="Tang H."/>
            <person name="Rombauts S."/>
            <person name="Zhao P.X."/>
            <person name="Zhou P."/>
            <person name="Barbe V."/>
            <person name="Bardou P."/>
            <person name="Bechner M."/>
            <person name="Bellec A."/>
            <person name="Berger A."/>
            <person name="Berges H."/>
            <person name="Bidwell S."/>
            <person name="Bisseling T."/>
            <person name="Choisne N."/>
            <person name="Couloux A."/>
            <person name="Denny R."/>
            <person name="Deshpande S."/>
            <person name="Dai X."/>
            <person name="Doyle J.J."/>
            <person name="Dudez A.M."/>
            <person name="Farmer A.D."/>
            <person name="Fouteau S."/>
            <person name="Franken C."/>
            <person name="Gibelin C."/>
            <person name="Gish J."/>
            <person name="Goldstein S."/>
            <person name="Gonzalez A.J."/>
            <person name="Green P.J."/>
            <person name="Hallab A."/>
            <person name="Hartog M."/>
            <person name="Hua A."/>
            <person name="Humphray S.J."/>
            <person name="Jeong D.H."/>
            <person name="Jing Y."/>
            <person name="Jocker A."/>
            <person name="Kenton S.M."/>
            <person name="Kim D.J."/>
            <person name="Klee K."/>
            <person name="Lai H."/>
            <person name="Lang C."/>
            <person name="Lin S."/>
            <person name="Macmil S.L."/>
            <person name="Magdelenat G."/>
            <person name="Matthews L."/>
            <person name="McCorrison J."/>
            <person name="Monaghan E.L."/>
            <person name="Mun J.H."/>
            <person name="Najar F.Z."/>
            <person name="Nicholson C."/>
            <person name="Noirot C."/>
            <person name="O'Bleness M."/>
            <person name="Paule C.R."/>
            <person name="Poulain J."/>
            <person name="Prion F."/>
            <person name="Qin B."/>
            <person name="Qu C."/>
            <person name="Retzel E.F."/>
            <person name="Riddle C."/>
            <person name="Sallet E."/>
            <person name="Samain S."/>
            <person name="Samson N."/>
            <person name="Sanders I."/>
            <person name="Saurat O."/>
            <person name="Scarpelli C."/>
            <person name="Schiex T."/>
            <person name="Segurens B."/>
            <person name="Severin A.J."/>
            <person name="Sherrier D.J."/>
            <person name="Shi R."/>
            <person name="Sims S."/>
            <person name="Singer S.R."/>
            <person name="Sinharoy S."/>
            <person name="Sterck L."/>
            <person name="Viollet A."/>
            <person name="Wang B.B."/>
            <person name="Wang K."/>
            <person name="Wang M."/>
            <person name="Wang X."/>
            <person name="Warfsmann J."/>
            <person name="Weissenbach J."/>
            <person name="White D.D."/>
            <person name="White J.D."/>
            <person name="Wiley G.B."/>
            <person name="Wincker P."/>
            <person name="Xing Y."/>
            <person name="Yang L."/>
            <person name="Yao Z."/>
            <person name="Ying F."/>
            <person name="Zhai J."/>
            <person name="Zhou L."/>
            <person name="Zuber A."/>
            <person name="Denarie J."/>
            <person name="Dixon R.A."/>
            <person name="May G.D."/>
            <person name="Schwartz D.C."/>
            <person name="Rogers J."/>
            <person name="Quetier F."/>
            <person name="Town C.D."/>
            <person name="Roe B.A."/>
        </authorList>
    </citation>
    <scope>NUCLEOTIDE SEQUENCE [LARGE SCALE GENOMIC DNA]</scope>
    <source>
        <strain evidence="2">A17</strain>
        <strain evidence="3 4">cv. Jemalong A17</strain>
    </source>
</reference>
<evidence type="ECO:0000313" key="4">
    <source>
        <dbReference type="Proteomes" id="UP000002051"/>
    </source>
</evidence>
<dbReference type="EMBL" id="CM001221">
    <property type="protein sequence ID" value="AES97260.1"/>
    <property type="molecule type" value="Genomic_DNA"/>
</dbReference>
<dbReference type="PANTHER" id="PTHR31286">
    <property type="entry name" value="GLYCINE-RICH CELL WALL STRUCTURAL PROTEIN 1.8-LIKE"/>
    <property type="match status" value="1"/>
</dbReference>
<sequence>MTIAPPPPKPIIITWPSSFQNHDRAIQILDYEYEARLEACKHNLQGRINWPKGSNPITVESLRFKLSVLWKALGRWGVTLIGKGFYELSFSSIEYTKGSIGDKKKILFAIIASGVGTPICTDNITSKSMLDRSFGHYAKVLIDMNLNETLCYKILIERKGYKNQAQKNAQVYVQKKNKEPEVVILEETTSQGRNQQDVNLEKEINEELAKRREDEGESSKRNVKIENMLPAQTILSKDTDDANPNVDEQGFQIVINKSTKKAKKKASAQKSSKS</sequence>
<evidence type="ECO:0008006" key="5">
    <source>
        <dbReference type="Google" id="ProtNLM"/>
    </source>
</evidence>
<dbReference type="PaxDb" id="3880-AES97260"/>
<dbReference type="Proteomes" id="UP000002051">
    <property type="component" value="Chromosome 5"/>
</dbReference>
<dbReference type="InterPro" id="IPR040256">
    <property type="entry name" value="At4g02000-like"/>
</dbReference>
<accession>G7JZ75</accession>
<reference evidence="2 4" key="2">
    <citation type="journal article" date="2014" name="BMC Genomics">
        <title>An improved genome release (version Mt4.0) for the model legume Medicago truncatula.</title>
        <authorList>
            <person name="Tang H."/>
            <person name="Krishnakumar V."/>
            <person name="Bidwell S."/>
            <person name="Rosen B."/>
            <person name="Chan A."/>
            <person name="Zhou S."/>
            <person name="Gentzbittel L."/>
            <person name="Childs K.L."/>
            <person name="Yandell M."/>
            <person name="Gundlach H."/>
            <person name="Mayer K.F."/>
            <person name="Schwartz D.C."/>
            <person name="Town C.D."/>
        </authorList>
    </citation>
    <scope>GENOME REANNOTATION</scope>
    <source>
        <strain evidence="3 4">cv. Jemalong A17</strain>
    </source>
</reference>
<gene>
    <name evidence="2" type="ordered locus">MTR_5g047910</name>
</gene>
<name>G7JZ75_MEDTR</name>
<feature type="compositionally biased region" description="Basic and acidic residues" evidence="1">
    <location>
        <begin position="209"/>
        <end position="224"/>
    </location>
</feature>
<feature type="region of interest" description="Disordered" evidence="1">
    <location>
        <begin position="209"/>
        <end position="274"/>
    </location>
</feature>
<keyword evidence="4" id="KW-1185">Reference proteome</keyword>
<dbReference type="PANTHER" id="PTHR31286:SF176">
    <property type="entry name" value="DUF4283 DOMAIN PROTEIN"/>
    <property type="match status" value="1"/>
</dbReference>
<organism evidence="2 4">
    <name type="scientific">Medicago truncatula</name>
    <name type="common">Barrel medic</name>
    <name type="synonym">Medicago tribuloides</name>
    <dbReference type="NCBI Taxonomy" id="3880"/>
    <lineage>
        <taxon>Eukaryota</taxon>
        <taxon>Viridiplantae</taxon>
        <taxon>Streptophyta</taxon>
        <taxon>Embryophyta</taxon>
        <taxon>Tracheophyta</taxon>
        <taxon>Spermatophyta</taxon>
        <taxon>Magnoliopsida</taxon>
        <taxon>eudicotyledons</taxon>
        <taxon>Gunneridae</taxon>
        <taxon>Pentapetalae</taxon>
        <taxon>rosids</taxon>
        <taxon>fabids</taxon>
        <taxon>Fabales</taxon>
        <taxon>Fabaceae</taxon>
        <taxon>Papilionoideae</taxon>
        <taxon>50 kb inversion clade</taxon>
        <taxon>NPAAA clade</taxon>
        <taxon>Hologalegina</taxon>
        <taxon>IRL clade</taxon>
        <taxon>Trifolieae</taxon>
        <taxon>Medicago</taxon>
    </lineage>
</organism>
<dbReference type="HOGENOM" id="CLU_1016947_0_0_1"/>
<evidence type="ECO:0000313" key="3">
    <source>
        <dbReference type="EnsemblPlants" id="AES97260"/>
    </source>
</evidence>
<evidence type="ECO:0000313" key="2">
    <source>
        <dbReference type="EMBL" id="AES97260.1"/>
    </source>
</evidence>
<feature type="compositionally biased region" description="Basic residues" evidence="1">
    <location>
        <begin position="258"/>
        <end position="274"/>
    </location>
</feature>
<dbReference type="EnsemblPlants" id="AES97260">
    <property type="protein sequence ID" value="AES97260"/>
    <property type="gene ID" value="MTR_5g047910"/>
</dbReference>
<evidence type="ECO:0000256" key="1">
    <source>
        <dbReference type="SAM" id="MobiDB-lite"/>
    </source>
</evidence>
<reference evidence="3" key="3">
    <citation type="submission" date="2015-04" db="UniProtKB">
        <authorList>
            <consortium name="EnsemblPlants"/>
        </authorList>
    </citation>
    <scope>IDENTIFICATION</scope>
    <source>
        <strain evidence="3">cv. Jemalong A17</strain>
    </source>
</reference>
<proteinExistence type="predicted"/>